<reference evidence="3 4" key="1">
    <citation type="submission" date="2021-08" db="EMBL/GenBank/DDBJ databases">
        <authorList>
            <person name="Peeters C."/>
        </authorList>
    </citation>
    <scope>NUCLEOTIDE SEQUENCE [LARGE SCALE GENOMIC DNA]</scope>
    <source>
        <strain evidence="3 4">LMG 23992</strain>
    </source>
</reference>
<evidence type="ECO:0000256" key="1">
    <source>
        <dbReference type="ARBA" id="ARBA00008007"/>
    </source>
</evidence>
<sequence length="186" mass="19787">MGIAPGQPCAACAQHRPAFDQAFTLGDYALPQDSLVLALKYGKVLPLAGWLAAALAHRVQAALRAGAPMPDLLAPIPLSPRRLAERGFNQAWEIARPLGRDLGIASDPVLLERPRDIATQHLLDLAQRQMNVRGAFRVARPLPLAGMHVGLVDDVMTTGATLDEAAHTLKAHGAARVSVIVALRTP</sequence>
<dbReference type="CDD" id="cd06223">
    <property type="entry name" value="PRTases_typeI"/>
    <property type="match status" value="1"/>
</dbReference>
<evidence type="ECO:0000313" key="4">
    <source>
        <dbReference type="Proteomes" id="UP000727654"/>
    </source>
</evidence>
<dbReference type="PANTHER" id="PTHR47505">
    <property type="entry name" value="DNA UTILIZATION PROTEIN YHGH"/>
    <property type="match status" value="1"/>
</dbReference>
<comment type="similarity">
    <text evidence="1">Belongs to the ComF/GntX family.</text>
</comment>
<organism evidence="3 4">
    <name type="scientific">Cupriavidus laharis</name>
    <dbReference type="NCBI Taxonomy" id="151654"/>
    <lineage>
        <taxon>Bacteria</taxon>
        <taxon>Pseudomonadati</taxon>
        <taxon>Pseudomonadota</taxon>
        <taxon>Betaproteobacteria</taxon>
        <taxon>Burkholderiales</taxon>
        <taxon>Burkholderiaceae</taxon>
        <taxon>Cupriavidus</taxon>
    </lineage>
</organism>
<proteinExistence type="inferred from homology"/>
<name>A0ABM8XE67_9BURK</name>
<gene>
    <name evidence="3" type="ORF">LMG23992_03744</name>
</gene>
<dbReference type="InterPro" id="IPR000836">
    <property type="entry name" value="PRTase_dom"/>
</dbReference>
<dbReference type="Pfam" id="PF00156">
    <property type="entry name" value="Pribosyltran"/>
    <property type="match status" value="1"/>
</dbReference>
<dbReference type="InterPro" id="IPR029057">
    <property type="entry name" value="PRTase-like"/>
</dbReference>
<accession>A0ABM8XE67</accession>
<dbReference type="Gene3D" id="3.40.50.2020">
    <property type="match status" value="1"/>
</dbReference>
<feature type="domain" description="Phosphoribosyltransferase" evidence="2">
    <location>
        <begin position="144"/>
        <end position="184"/>
    </location>
</feature>
<evidence type="ECO:0000313" key="3">
    <source>
        <dbReference type="EMBL" id="CAG9178403.1"/>
    </source>
</evidence>
<dbReference type="InterPro" id="IPR051910">
    <property type="entry name" value="ComF/GntX_DNA_util-trans"/>
</dbReference>
<dbReference type="Proteomes" id="UP000727654">
    <property type="component" value="Unassembled WGS sequence"/>
</dbReference>
<dbReference type="PANTHER" id="PTHR47505:SF1">
    <property type="entry name" value="DNA UTILIZATION PROTEIN YHGH"/>
    <property type="match status" value="1"/>
</dbReference>
<dbReference type="EMBL" id="CAJZAI010000009">
    <property type="protein sequence ID" value="CAG9178403.1"/>
    <property type="molecule type" value="Genomic_DNA"/>
</dbReference>
<comment type="caution">
    <text evidence="3">The sequence shown here is derived from an EMBL/GenBank/DDBJ whole genome shotgun (WGS) entry which is preliminary data.</text>
</comment>
<protein>
    <recommendedName>
        <fullName evidence="2">Phosphoribosyltransferase domain-containing protein</fullName>
    </recommendedName>
</protein>
<keyword evidence="4" id="KW-1185">Reference proteome</keyword>
<dbReference type="SUPFAM" id="SSF53271">
    <property type="entry name" value="PRTase-like"/>
    <property type="match status" value="1"/>
</dbReference>
<evidence type="ECO:0000259" key="2">
    <source>
        <dbReference type="Pfam" id="PF00156"/>
    </source>
</evidence>